<dbReference type="EMBL" id="LUTY01002836">
    <property type="protein sequence ID" value="OAD19350.1"/>
    <property type="molecule type" value="Genomic_DNA"/>
</dbReference>
<dbReference type="GO" id="GO:0004674">
    <property type="term" value="F:protein serine/threonine kinase activity"/>
    <property type="evidence" value="ECO:0007669"/>
    <property type="project" value="UniProtKB-KW"/>
</dbReference>
<dbReference type="Pfam" id="PF03781">
    <property type="entry name" value="FGE-sulfatase"/>
    <property type="match status" value="1"/>
</dbReference>
<evidence type="ECO:0000313" key="3">
    <source>
        <dbReference type="Proteomes" id="UP000076962"/>
    </source>
</evidence>
<dbReference type="PANTHER" id="PTHR23150:SF19">
    <property type="entry name" value="FORMYLGLYCINE-GENERATING ENZYME"/>
    <property type="match status" value="1"/>
</dbReference>
<evidence type="ECO:0000313" key="2">
    <source>
        <dbReference type="EMBL" id="OAD19350.1"/>
    </source>
</evidence>
<name>A0A176RUD3_9GAMM</name>
<gene>
    <name evidence="2" type="ORF">THIOM_005022</name>
</gene>
<proteinExistence type="predicted"/>
<dbReference type="SUPFAM" id="SSF56436">
    <property type="entry name" value="C-type lectin-like"/>
    <property type="match status" value="1"/>
</dbReference>
<keyword evidence="2" id="KW-0723">Serine/threonine-protein kinase</keyword>
<protein>
    <submittedName>
        <fullName evidence="2">Serine/threonine protein kinase</fullName>
    </submittedName>
</protein>
<reference evidence="2 3" key="1">
    <citation type="submission" date="2016-05" db="EMBL/GenBank/DDBJ databases">
        <title>Single-cell genome of chain-forming Candidatus Thiomargarita nelsonii and comparison to other large sulfur-oxidizing bacteria.</title>
        <authorList>
            <person name="Winkel M."/>
            <person name="Salman V."/>
            <person name="Woyke T."/>
            <person name="Schulz-Vogt H."/>
            <person name="Richter M."/>
            <person name="Flood B."/>
            <person name="Bailey J."/>
            <person name="Amann R."/>
            <person name="Mussmann M."/>
        </authorList>
    </citation>
    <scope>NUCLEOTIDE SEQUENCE [LARGE SCALE GENOMIC DNA]</scope>
    <source>
        <strain evidence="2 3">THI036</strain>
    </source>
</reference>
<dbReference type="PANTHER" id="PTHR23150">
    <property type="entry name" value="SULFATASE MODIFYING FACTOR 1, 2"/>
    <property type="match status" value="1"/>
</dbReference>
<dbReference type="Gene3D" id="3.90.1580.10">
    <property type="entry name" value="paralog of FGE (formylglycine-generating enzyme)"/>
    <property type="match status" value="1"/>
</dbReference>
<evidence type="ECO:0000259" key="1">
    <source>
        <dbReference type="Pfam" id="PF03781"/>
    </source>
</evidence>
<dbReference type="PATRIC" id="fig|1003181.4.peg.6641"/>
<organism evidence="2 3">
    <name type="scientific">Candidatus Thiomargarita nelsonii</name>
    <dbReference type="NCBI Taxonomy" id="1003181"/>
    <lineage>
        <taxon>Bacteria</taxon>
        <taxon>Pseudomonadati</taxon>
        <taxon>Pseudomonadota</taxon>
        <taxon>Gammaproteobacteria</taxon>
        <taxon>Thiotrichales</taxon>
        <taxon>Thiotrichaceae</taxon>
        <taxon>Thiomargarita</taxon>
    </lineage>
</organism>
<dbReference type="InterPro" id="IPR051043">
    <property type="entry name" value="Sulfatase_Mod_Factor_Kinase"/>
</dbReference>
<dbReference type="AlphaFoldDB" id="A0A176RUD3"/>
<dbReference type="GO" id="GO:0120147">
    <property type="term" value="F:formylglycine-generating oxidase activity"/>
    <property type="evidence" value="ECO:0007669"/>
    <property type="project" value="TreeGrafter"/>
</dbReference>
<keyword evidence="2" id="KW-0808">Transferase</keyword>
<sequence length="380" mass="43191">MLDILLNITQGIDTAINTYKNISGVFKGDPKKQCLEQISDHLGGIRDQMERLSDHIIYAPKLQIVQDINQSRQRYVDNLREVRECLEPVQQALGGEILSSAMILTPAPMQKAMAINPWEMLTDIRPVNLAVFPTDANRVPVLFNHNGVQYLGWQWRETLPVSFEYTPMVAPQNKQVFEFEQVRLNARGEITQRSRGSATQQTEWINGVALEMVTIPGGTYLMGTEDGQSETPQHRVTIAPFEMSKYPITQKQWQAVMGSNPSYFKGENRPVESITWHEAVEYCAILSENTGKIYRLPSEAQWEYACRAGTKTPFYFGETIMLTIANYDGNYTYGSTPKGVCREETSEVGRFPANAFGLYDMHGNIWEWCADPWHDKIGVF</sequence>
<dbReference type="InterPro" id="IPR005532">
    <property type="entry name" value="SUMF_dom"/>
</dbReference>
<accession>A0A176RUD3</accession>
<dbReference type="InterPro" id="IPR016187">
    <property type="entry name" value="CTDL_fold"/>
</dbReference>
<feature type="domain" description="Sulfatase-modifying factor enzyme-like" evidence="1">
    <location>
        <begin position="211"/>
        <end position="376"/>
    </location>
</feature>
<keyword evidence="2" id="KW-0418">Kinase</keyword>
<keyword evidence="3" id="KW-1185">Reference proteome</keyword>
<dbReference type="InterPro" id="IPR042095">
    <property type="entry name" value="SUMF_sf"/>
</dbReference>
<dbReference type="Proteomes" id="UP000076962">
    <property type="component" value="Unassembled WGS sequence"/>
</dbReference>
<comment type="caution">
    <text evidence="2">The sequence shown here is derived from an EMBL/GenBank/DDBJ whole genome shotgun (WGS) entry which is preliminary data.</text>
</comment>